<keyword evidence="7" id="KW-0675">Receptor</keyword>
<keyword evidence="1" id="KW-1015">Disulfide bond</keyword>
<feature type="domain" description="TNFR-Cys" evidence="5">
    <location>
        <begin position="55"/>
        <end position="93"/>
    </location>
</feature>
<dbReference type="PRINTS" id="PR01923">
    <property type="entry name" value="TNFACTORR8"/>
</dbReference>
<evidence type="ECO:0000256" key="4">
    <source>
        <dbReference type="SAM" id="SignalP"/>
    </source>
</evidence>
<feature type="disulfide bond" evidence="1">
    <location>
        <begin position="118"/>
        <end position="136"/>
    </location>
</feature>
<feature type="domain" description="TNFR-Cys" evidence="5">
    <location>
        <begin position="269"/>
        <end position="311"/>
    </location>
</feature>
<feature type="compositionally biased region" description="Low complexity" evidence="2">
    <location>
        <begin position="507"/>
        <end position="519"/>
    </location>
</feature>
<evidence type="ECO:0000313" key="7">
    <source>
        <dbReference type="RefSeq" id="XP_053754925.1"/>
    </source>
</evidence>
<evidence type="ECO:0000256" key="2">
    <source>
        <dbReference type="SAM" id="MobiDB-lite"/>
    </source>
</evidence>
<dbReference type="PANTHER" id="PTHR47497">
    <property type="entry name" value="TUMOR NECROSIS FACTOR RECEPTOR SUPERFAMILY MEMBER 8"/>
    <property type="match status" value="1"/>
</dbReference>
<sequence>MRPLGAVLGLLLLGVLGAFPQDRVPRDVYAGDPGHHHDKTAGLPCPQGSPDCRKQCEPDYYLNRDGRCTACVSCARDDLVEKMPCSGNSSRVCECRAGTFCATSATNSCARCIPHTVCPKGMIVKVQGTAQMDTVCERPSPVTSPDLGAGPEDCQAPTSDTSAQAGPLVTSVSSSARTTLLGGGTAITPEDDSKMTGAPGSPSSVRKPSPDPGLTPQPPCPQGSPDCRKQCEPDYYLDRDGRCTACVSCARDDLVEKMPCSGNSSRVCECRAGTFCATSATNSCARCIPHTVCPKGMIVKVQGTAQMDTVCERPSPVTSPDLGTGPEDCQAPTSDTSAQAGPLVTSVSSSARTTLLRGGTAITPEDDSKMTGAPGSPSSVRKPSPDPGLTPQPPCPQGSPDCRKQCEPDYYLDRDGRCTACVSCARDDLVEKTPCTWNSSRVCECRPGMFCVTPVTNSCAHCVTRPVCPPGMATKPQGTAERDATHEPPPPLEAHPECSTNPEDSKAPTSATASPVSAADPQGSKEHGGGNTHTWGDTFTSTSSPISFSSTGKPILVSGPVLFWMVMILVVVLVSISFLLCHWRACRKWIRQKLHLCYPAQTFRPTLEPVDSRPRRNLTLRSCISVAEPGTEELGLMGPPVMETCPNGEVCLESMRLLDASPAGSPPSPRDLPEPRVTSEHTNNRIEKIYIMKADTVIVGTVRTEVPEGRGLAGPTGPELEEDLEGDHAYPHFPEQETEPPLGSCGDVMFSVEEEGKEAPLPMTVSEK</sequence>
<dbReference type="CTD" id="943"/>
<dbReference type="CDD" id="cd13409">
    <property type="entry name" value="TNFRSF8"/>
    <property type="match status" value="2"/>
</dbReference>
<feature type="signal peptide" evidence="4">
    <location>
        <begin position="1"/>
        <end position="17"/>
    </location>
</feature>
<dbReference type="SUPFAM" id="SSF57586">
    <property type="entry name" value="TNF receptor-like"/>
    <property type="match status" value="3"/>
</dbReference>
<dbReference type="Proteomes" id="UP001165780">
    <property type="component" value="Unplaced"/>
</dbReference>
<feature type="compositionally biased region" description="Pro residues" evidence="2">
    <location>
        <begin position="210"/>
        <end position="222"/>
    </location>
</feature>
<feature type="chain" id="PRO_5040763607" evidence="4">
    <location>
        <begin position="18"/>
        <end position="768"/>
    </location>
</feature>
<feature type="repeat" description="TNFR-Cys" evidence="1">
    <location>
        <begin position="269"/>
        <end position="311"/>
    </location>
</feature>
<feature type="region of interest" description="Disordered" evidence="2">
    <location>
        <begin position="136"/>
        <end position="226"/>
    </location>
</feature>
<reference evidence="7" key="1">
    <citation type="submission" date="2025-08" db="UniProtKB">
        <authorList>
            <consortium name="RefSeq"/>
        </authorList>
    </citation>
    <scope>IDENTIFICATION</scope>
    <source>
        <tissue evidence="7">Whole blood</tissue>
    </source>
</reference>
<feature type="domain" description="TNFR-Cys" evidence="5">
    <location>
        <begin position="230"/>
        <end position="268"/>
    </location>
</feature>
<dbReference type="InterPro" id="IPR034002">
    <property type="entry name" value="TNFRSF8_N"/>
</dbReference>
<dbReference type="RefSeq" id="XP_053754925.1">
    <property type="nucleotide sequence ID" value="XM_053898950.1"/>
</dbReference>
<dbReference type="PROSITE" id="PS00652">
    <property type="entry name" value="TNFR_NGFR_1"/>
    <property type="match status" value="3"/>
</dbReference>
<dbReference type="Pfam" id="PF00020">
    <property type="entry name" value="TNFR_c6"/>
    <property type="match status" value="5"/>
</dbReference>
<proteinExistence type="predicted"/>
<feature type="region of interest" description="Disordered" evidence="2">
    <location>
        <begin position="311"/>
        <end position="401"/>
    </location>
</feature>
<feature type="repeat" description="TNFR-Cys" evidence="1">
    <location>
        <begin position="55"/>
        <end position="93"/>
    </location>
</feature>
<dbReference type="Gene3D" id="2.10.50.10">
    <property type="entry name" value="Tumor Necrosis Factor Receptor, subunit A, domain 2"/>
    <property type="match status" value="5"/>
</dbReference>
<dbReference type="GeneID" id="109273877"/>
<feature type="repeat" description="TNFR-Cys" evidence="1">
    <location>
        <begin position="94"/>
        <end position="136"/>
    </location>
</feature>
<dbReference type="GO" id="GO:0004888">
    <property type="term" value="F:transmembrane signaling receptor activity"/>
    <property type="evidence" value="ECO:0007669"/>
    <property type="project" value="InterPro"/>
</dbReference>
<name>A0A9W2V8X0_PANPR</name>
<dbReference type="AlphaFoldDB" id="A0A9W2V8X0"/>
<dbReference type="PANTHER" id="PTHR47497:SF1">
    <property type="entry name" value="TUMOR NECROSIS FACTOR RECEPTOR SUPERFAMILY MEMBER 8"/>
    <property type="match status" value="1"/>
</dbReference>
<feature type="region of interest" description="Disordered" evidence="2">
    <location>
        <begin position="474"/>
        <end position="538"/>
    </location>
</feature>
<organism evidence="6 7">
    <name type="scientific">Panthera pardus</name>
    <name type="common">Leopard</name>
    <name type="synonym">Felis pardus</name>
    <dbReference type="NCBI Taxonomy" id="9691"/>
    <lineage>
        <taxon>Eukaryota</taxon>
        <taxon>Metazoa</taxon>
        <taxon>Chordata</taxon>
        <taxon>Craniata</taxon>
        <taxon>Vertebrata</taxon>
        <taxon>Euteleostomi</taxon>
        <taxon>Mammalia</taxon>
        <taxon>Eutheria</taxon>
        <taxon>Laurasiatheria</taxon>
        <taxon>Carnivora</taxon>
        <taxon>Feliformia</taxon>
        <taxon>Felidae</taxon>
        <taxon>Pantherinae</taxon>
        <taxon>Panthera</taxon>
    </lineage>
</organism>
<keyword evidence="4" id="KW-0732">Signal</keyword>
<feature type="domain" description="TNFR-Cys" evidence="5">
    <location>
        <begin position="405"/>
        <end position="443"/>
    </location>
</feature>
<feature type="compositionally biased region" description="Polar residues" evidence="2">
    <location>
        <begin position="331"/>
        <end position="353"/>
    </location>
</feature>
<feature type="domain" description="TNFR-Cys" evidence="5">
    <location>
        <begin position="94"/>
        <end position="136"/>
    </location>
</feature>
<feature type="region of interest" description="Disordered" evidence="2">
    <location>
        <begin position="726"/>
        <end position="747"/>
    </location>
</feature>
<protein>
    <submittedName>
        <fullName evidence="7">Tumor necrosis factor receptor superfamily member 8 isoform X2</fullName>
    </submittedName>
</protein>
<evidence type="ECO:0000256" key="1">
    <source>
        <dbReference type="PROSITE-ProRule" id="PRU00206"/>
    </source>
</evidence>
<feature type="compositionally biased region" description="Pro residues" evidence="2">
    <location>
        <begin position="385"/>
        <end position="397"/>
    </location>
</feature>
<feature type="compositionally biased region" description="Basic and acidic residues" evidence="2">
    <location>
        <begin position="671"/>
        <end position="683"/>
    </location>
</feature>
<evidence type="ECO:0000313" key="6">
    <source>
        <dbReference type="Proteomes" id="UP001165780"/>
    </source>
</evidence>
<keyword evidence="3" id="KW-0472">Membrane</keyword>
<dbReference type="SMART" id="SM00208">
    <property type="entry name" value="TNFR"/>
    <property type="match status" value="6"/>
</dbReference>
<feature type="repeat" description="TNFR-Cys" evidence="1">
    <location>
        <begin position="230"/>
        <end position="268"/>
    </location>
</feature>
<keyword evidence="3" id="KW-1133">Transmembrane helix</keyword>
<feature type="disulfide bond" evidence="1">
    <location>
        <begin position="293"/>
        <end position="311"/>
    </location>
</feature>
<feature type="repeat" description="TNFR-Cys" evidence="1">
    <location>
        <begin position="405"/>
        <end position="443"/>
    </location>
</feature>
<dbReference type="InterPro" id="IPR052862">
    <property type="entry name" value="TNFR_superfamily_member_8"/>
</dbReference>
<dbReference type="PROSITE" id="PS50050">
    <property type="entry name" value="TNFR_NGFR_2"/>
    <property type="match status" value="5"/>
</dbReference>
<keyword evidence="3" id="KW-0812">Transmembrane</keyword>
<evidence type="ECO:0000256" key="3">
    <source>
        <dbReference type="SAM" id="Phobius"/>
    </source>
</evidence>
<feature type="compositionally biased region" description="Polar residues" evidence="2">
    <location>
        <begin position="156"/>
        <end position="178"/>
    </location>
</feature>
<dbReference type="GO" id="GO:0007165">
    <property type="term" value="P:signal transduction"/>
    <property type="evidence" value="ECO:0007669"/>
    <property type="project" value="InterPro"/>
</dbReference>
<dbReference type="InterPro" id="IPR001368">
    <property type="entry name" value="TNFR/NGFR_Cys_rich_reg"/>
</dbReference>
<accession>A0A9W2V8X0</accession>
<evidence type="ECO:0000259" key="5">
    <source>
        <dbReference type="PROSITE" id="PS50050"/>
    </source>
</evidence>
<dbReference type="InterPro" id="IPR020416">
    <property type="entry name" value="TNFR_8"/>
</dbReference>
<comment type="caution">
    <text evidence="1">Lacks conserved residue(s) required for the propagation of feature annotation.</text>
</comment>
<keyword evidence="6" id="KW-1185">Reference proteome</keyword>
<feature type="transmembrane region" description="Helical" evidence="3">
    <location>
        <begin position="561"/>
        <end position="583"/>
    </location>
</feature>
<feature type="region of interest" description="Disordered" evidence="2">
    <location>
        <begin position="660"/>
        <end position="683"/>
    </location>
</feature>
<gene>
    <name evidence="7" type="primary">TNFRSF8</name>
</gene>